<accession>A0ABM7WRB1</accession>
<keyword evidence="9 13" id="KW-0482">Metalloprotease</keyword>
<feature type="transmembrane region" description="Helical" evidence="11">
    <location>
        <begin position="323"/>
        <end position="342"/>
    </location>
</feature>
<dbReference type="Proteomes" id="UP001162891">
    <property type="component" value="Chromosome"/>
</dbReference>
<dbReference type="InterPro" id="IPR036034">
    <property type="entry name" value="PDZ_sf"/>
</dbReference>
<evidence type="ECO:0000256" key="11">
    <source>
        <dbReference type="SAM" id="Phobius"/>
    </source>
</evidence>
<dbReference type="SUPFAM" id="SSF50156">
    <property type="entry name" value="PDZ domain-like"/>
    <property type="match status" value="1"/>
</dbReference>
<protein>
    <submittedName>
        <fullName evidence="13">RIP metalloprotease RseP</fullName>
    </submittedName>
</protein>
<comment type="cofactor">
    <cofactor evidence="1">
        <name>Zn(2+)</name>
        <dbReference type="ChEBI" id="CHEBI:29105"/>
    </cofactor>
</comment>
<dbReference type="Pfam" id="PF02163">
    <property type="entry name" value="Peptidase_M50"/>
    <property type="match status" value="1"/>
</dbReference>
<keyword evidence="7" id="KW-0862">Zinc</keyword>
<evidence type="ECO:0000256" key="3">
    <source>
        <dbReference type="ARBA" id="ARBA00007931"/>
    </source>
</evidence>
<evidence type="ECO:0000313" key="14">
    <source>
        <dbReference type="Proteomes" id="UP001162891"/>
    </source>
</evidence>
<dbReference type="RefSeq" id="WP_248359091.1">
    <property type="nucleotide sequence ID" value="NZ_AP025591.1"/>
</dbReference>
<proteinExistence type="inferred from homology"/>
<comment type="similarity">
    <text evidence="3">Belongs to the peptidase M50B family.</text>
</comment>
<evidence type="ECO:0000256" key="1">
    <source>
        <dbReference type="ARBA" id="ARBA00001947"/>
    </source>
</evidence>
<keyword evidence="6" id="KW-0378">Hydrolase</keyword>
<dbReference type="SMART" id="SM00228">
    <property type="entry name" value="PDZ"/>
    <property type="match status" value="1"/>
</dbReference>
<dbReference type="CDD" id="cd23081">
    <property type="entry name" value="cpPDZ_EcRseP-like"/>
    <property type="match status" value="1"/>
</dbReference>
<evidence type="ECO:0000313" key="13">
    <source>
        <dbReference type="EMBL" id="BDG02000.1"/>
    </source>
</evidence>
<dbReference type="Gene3D" id="2.30.42.10">
    <property type="match status" value="1"/>
</dbReference>
<evidence type="ECO:0000256" key="6">
    <source>
        <dbReference type="ARBA" id="ARBA00022801"/>
    </source>
</evidence>
<dbReference type="InterPro" id="IPR008915">
    <property type="entry name" value="Peptidase_M50"/>
</dbReference>
<dbReference type="InterPro" id="IPR041489">
    <property type="entry name" value="PDZ_6"/>
</dbReference>
<keyword evidence="5 11" id="KW-0812">Transmembrane</keyword>
<dbReference type="InterPro" id="IPR004387">
    <property type="entry name" value="Pept_M50_Zn"/>
</dbReference>
<evidence type="ECO:0000256" key="5">
    <source>
        <dbReference type="ARBA" id="ARBA00022692"/>
    </source>
</evidence>
<name>A0ABM7WRB1_9BACT</name>
<evidence type="ECO:0000256" key="7">
    <source>
        <dbReference type="ARBA" id="ARBA00022833"/>
    </source>
</evidence>
<evidence type="ECO:0000256" key="4">
    <source>
        <dbReference type="ARBA" id="ARBA00022670"/>
    </source>
</evidence>
<evidence type="ECO:0000256" key="10">
    <source>
        <dbReference type="ARBA" id="ARBA00023136"/>
    </source>
</evidence>
<dbReference type="PROSITE" id="PS50106">
    <property type="entry name" value="PDZ"/>
    <property type="match status" value="1"/>
</dbReference>
<dbReference type="Pfam" id="PF17820">
    <property type="entry name" value="PDZ_6"/>
    <property type="match status" value="1"/>
</dbReference>
<feature type="transmembrane region" description="Helical" evidence="11">
    <location>
        <begin position="104"/>
        <end position="123"/>
    </location>
</feature>
<dbReference type="CDD" id="cd06163">
    <property type="entry name" value="S2P-M50_PDZ_RseP-like"/>
    <property type="match status" value="1"/>
</dbReference>
<comment type="subcellular location">
    <subcellularLocation>
        <location evidence="2">Membrane</location>
        <topology evidence="2">Multi-pass membrane protein</topology>
    </subcellularLocation>
</comment>
<dbReference type="GO" id="GO:0008237">
    <property type="term" value="F:metallopeptidase activity"/>
    <property type="evidence" value="ECO:0007669"/>
    <property type="project" value="UniProtKB-KW"/>
</dbReference>
<evidence type="ECO:0000256" key="2">
    <source>
        <dbReference type="ARBA" id="ARBA00004141"/>
    </source>
</evidence>
<sequence>MTTPLAIVAAVLAISLLIIIHEAGHHLAARAFGMRVERFSVGFGPVLLRTRRSGTEFALSALPFGGYVKIAGMAPGEDVPETDAGAFANHPAWRRFLVILAGPAMNYVAAIAIAAACLVSVGLPDGDPSARIGALTPGMPAEKAGLAPGDRIVSVDGTPVATWLELVGQLQRRPGRTFPLEIERGEGAAAQRLTIPITPVDQSGIGRVGFRQHQILARSTSLGALHEAFDRTNGNIALQLKGFGAMFSGAQKPDVTGPVGIGKDLVRSAHEGKPAFLSLVWTISVVLAILNLFPIPALDGGRLVFLAYEIVTRRRANAKLEGVVNLVGAVALFALILGVTLFKDILGR</sequence>
<keyword evidence="4" id="KW-0645">Protease</keyword>
<evidence type="ECO:0000259" key="12">
    <source>
        <dbReference type="PROSITE" id="PS50106"/>
    </source>
</evidence>
<dbReference type="PANTHER" id="PTHR42837">
    <property type="entry name" value="REGULATOR OF SIGMA-E PROTEASE RSEP"/>
    <property type="match status" value="1"/>
</dbReference>
<gene>
    <name evidence="13" type="ORF">AMOR_09960</name>
</gene>
<organism evidence="13 14">
    <name type="scientific">Anaeromyxobacter oryzae</name>
    <dbReference type="NCBI Taxonomy" id="2918170"/>
    <lineage>
        <taxon>Bacteria</taxon>
        <taxon>Pseudomonadati</taxon>
        <taxon>Myxococcota</taxon>
        <taxon>Myxococcia</taxon>
        <taxon>Myxococcales</taxon>
        <taxon>Cystobacterineae</taxon>
        <taxon>Anaeromyxobacteraceae</taxon>
        <taxon>Anaeromyxobacter</taxon>
    </lineage>
</organism>
<feature type="domain" description="PDZ" evidence="12">
    <location>
        <begin position="132"/>
        <end position="186"/>
    </location>
</feature>
<reference evidence="14" key="1">
    <citation type="journal article" date="2022" name="Int. J. Syst. Evol. Microbiol.">
        <title>Anaeromyxobacter oryzae sp. nov., Anaeromyxobacter diazotrophicus sp. nov. and Anaeromyxobacter paludicola sp. nov., isolated from paddy soils.</title>
        <authorList>
            <person name="Itoh H."/>
            <person name="Xu Z."/>
            <person name="Mise K."/>
            <person name="Masuda Y."/>
            <person name="Ushijima N."/>
            <person name="Hayakawa C."/>
            <person name="Shiratori Y."/>
            <person name="Senoo K."/>
        </authorList>
    </citation>
    <scope>NUCLEOTIDE SEQUENCE [LARGE SCALE GENOMIC DNA]</scope>
    <source>
        <strain evidence="14">Red232</strain>
    </source>
</reference>
<evidence type="ECO:0000256" key="8">
    <source>
        <dbReference type="ARBA" id="ARBA00022989"/>
    </source>
</evidence>
<dbReference type="InterPro" id="IPR001478">
    <property type="entry name" value="PDZ"/>
</dbReference>
<keyword evidence="10 11" id="KW-0472">Membrane</keyword>
<feature type="transmembrane region" description="Helical" evidence="11">
    <location>
        <begin position="275"/>
        <end position="295"/>
    </location>
</feature>
<dbReference type="PANTHER" id="PTHR42837:SF2">
    <property type="entry name" value="MEMBRANE METALLOPROTEASE ARASP2, CHLOROPLASTIC-RELATED"/>
    <property type="match status" value="1"/>
</dbReference>
<keyword evidence="8 11" id="KW-1133">Transmembrane helix</keyword>
<evidence type="ECO:0000256" key="9">
    <source>
        <dbReference type="ARBA" id="ARBA00023049"/>
    </source>
</evidence>
<keyword evidence="14" id="KW-1185">Reference proteome</keyword>
<dbReference type="EMBL" id="AP025591">
    <property type="protein sequence ID" value="BDG02000.1"/>
    <property type="molecule type" value="Genomic_DNA"/>
</dbReference>